<dbReference type="EMBL" id="CP060776">
    <property type="protein sequence ID" value="QQK44818.1"/>
    <property type="molecule type" value="Genomic_DNA"/>
</dbReference>
<name>A0A7T6XPI8_PENDI</name>
<feature type="compositionally biased region" description="Basic and acidic residues" evidence="1">
    <location>
        <begin position="52"/>
        <end position="61"/>
    </location>
</feature>
<dbReference type="Proteomes" id="UP000595662">
    <property type="component" value="Chromosome 3"/>
</dbReference>
<sequence>MTNLDYTIQGYSKLVHPCQSYADIDSRALLQPKQELETQRRAGSLPEYTDDTEVRSAESAHSRNPFNPYPQNHAQTHT</sequence>
<reference evidence="2 3" key="1">
    <citation type="submission" date="2020-08" db="EMBL/GenBank/DDBJ databases">
        <title>The completed genome sequence of the pathogenic ascomycete fungus Penicillium digitatum.</title>
        <authorList>
            <person name="Wang M."/>
        </authorList>
    </citation>
    <scope>NUCLEOTIDE SEQUENCE [LARGE SCALE GENOMIC DNA]</scope>
    <source>
        <strain evidence="2 3">PdW03</strain>
    </source>
</reference>
<dbReference type="GeneID" id="90953122"/>
<dbReference type="AlphaFoldDB" id="A0A7T6XPI8"/>
<gene>
    <name evidence="2" type="ORF">Pdw03_8719</name>
</gene>
<feature type="region of interest" description="Disordered" evidence="1">
    <location>
        <begin position="34"/>
        <end position="78"/>
    </location>
</feature>
<evidence type="ECO:0000313" key="3">
    <source>
        <dbReference type="Proteomes" id="UP000595662"/>
    </source>
</evidence>
<dbReference type="RefSeq" id="XP_065957128.1">
    <property type="nucleotide sequence ID" value="XM_066102045.1"/>
</dbReference>
<accession>A0A7T6XPI8</accession>
<feature type="compositionally biased region" description="Polar residues" evidence="1">
    <location>
        <begin position="62"/>
        <end position="78"/>
    </location>
</feature>
<protein>
    <submittedName>
        <fullName evidence="2">Uncharacterized protein</fullName>
    </submittedName>
</protein>
<evidence type="ECO:0000256" key="1">
    <source>
        <dbReference type="SAM" id="MobiDB-lite"/>
    </source>
</evidence>
<organism evidence="2 3">
    <name type="scientific">Penicillium digitatum</name>
    <name type="common">Green mold</name>
    <dbReference type="NCBI Taxonomy" id="36651"/>
    <lineage>
        <taxon>Eukaryota</taxon>
        <taxon>Fungi</taxon>
        <taxon>Dikarya</taxon>
        <taxon>Ascomycota</taxon>
        <taxon>Pezizomycotina</taxon>
        <taxon>Eurotiomycetes</taxon>
        <taxon>Eurotiomycetidae</taxon>
        <taxon>Eurotiales</taxon>
        <taxon>Aspergillaceae</taxon>
        <taxon>Penicillium</taxon>
    </lineage>
</organism>
<proteinExistence type="predicted"/>
<evidence type="ECO:0000313" key="2">
    <source>
        <dbReference type="EMBL" id="QQK44818.1"/>
    </source>
</evidence>